<evidence type="ECO:0000313" key="1">
    <source>
        <dbReference type="EMBL" id="CAB3766412.1"/>
    </source>
</evidence>
<reference evidence="1 2" key="1">
    <citation type="submission" date="2020-04" db="EMBL/GenBank/DDBJ databases">
        <authorList>
            <person name="De Canck E."/>
        </authorList>
    </citation>
    <scope>NUCLEOTIDE SEQUENCE [LARGE SCALE GENOMIC DNA]</scope>
    <source>
        <strain evidence="1 2">LMG 29739</strain>
    </source>
</reference>
<dbReference type="EMBL" id="CADIKF010000046">
    <property type="protein sequence ID" value="CAB3766412.1"/>
    <property type="molecule type" value="Genomic_DNA"/>
</dbReference>
<dbReference type="RefSeq" id="WP_175113921.1">
    <property type="nucleotide sequence ID" value="NZ_CADIKF010000046.1"/>
</dbReference>
<evidence type="ECO:0000313" key="2">
    <source>
        <dbReference type="Proteomes" id="UP000494329"/>
    </source>
</evidence>
<proteinExistence type="predicted"/>
<dbReference type="AlphaFoldDB" id="A0A6J5EMF5"/>
<gene>
    <name evidence="1" type="ORF">LMG29739_04818</name>
</gene>
<keyword evidence="2" id="KW-1185">Reference proteome</keyword>
<dbReference type="Proteomes" id="UP000494329">
    <property type="component" value="Unassembled WGS sequence"/>
</dbReference>
<organism evidence="1 2">
    <name type="scientific">Paraburkholderia solisilvae</name>
    <dbReference type="NCBI Taxonomy" id="624376"/>
    <lineage>
        <taxon>Bacteria</taxon>
        <taxon>Pseudomonadati</taxon>
        <taxon>Pseudomonadota</taxon>
        <taxon>Betaproteobacteria</taxon>
        <taxon>Burkholderiales</taxon>
        <taxon>Burkholderiaceae</taxon>
        <taxon>Paraburkholderia</taxon>
    </lineage>
</organism>
<accession>A0A6J5EMF5</accession>
<name>A0A6J5EMF5_9BURK</name>
<sequence>MLLNVIRRLAARFTTQLSHSSEKRPVPLRSGAAQPALQFDPVWHGDHWQNLLSSPMDARHYVMEDWSIVPGFDYVPATVVARRHR</sequence>
<protein>
    <submittedName>
        <fullName evidence="1">Uncharacterized protein</fullName>
    </submittedName>
</protein>